<keyword evidence="1" id="KW-1133">Transmembrane helix</keyword>
<name>A0A942ULE9_9BACI</name>
<dbReference type="Proteomes" id="UP000676456">
    <property type="component" value="Unassembled WGS sequence"/>
</dbReference>
<dbReference type="RefSeq" id="WP_213098541.1">
    <property type="nucleotide sequence ID" value="NZ_JAGYPN010000002.1"/>
</dbReference>
<comment type="caution">
    <text evidence="2">The sequence shown here is derived from an EMBL/GenBank/DDBJ whole genome shotgun (WGS) entry which is preliminary data.</text>
</comment>
<reference evidence="2 3" key="1">
    <citation type="submission" date="2021-05" db="EMBL/GenBank/DDBJ databases">
        <title>Novel Bacillus species.</title>
        <authorList>
            <person name="Liu G."/>
        </authorList>
    </citation>
    <scope>NUCLEOTIDE SEQUENCE [LARGE SCALE GENOMIC DNA]</scope>
    <source>
        <strain evidence="2 3">FJAT-49682</strain>
    </source>
</reference>
<keyword evidence="1" id="KW-0812">Transmembrane</keyword>
<keyword evidence="1" id="KW-0472">Membrane</keyword>
<evidence type="ECO:0000313" key="3">
    <source>
        <dbReference type="Proteomes" id="UP000676456"/>
    </source>
</evidence>
<organism evidence="2 3">
    <name type="scientific">Lederbergia citrea</name>
    <dbReference type="NCBI Taxonomy" id="2833581"/>
    <lineage>
        <taxon>Bacteria</taxon>
        <taxon>Bacillati</taxon>
        <taxon>Bacillota</taxon>
        <taxon>Bacilli</taxon>
        <taxon>Bacillales</taxon>
        <taxon>Bacillaceae</taxon>
        <taxon>Lederbergia</taxon>
    </lineage>
</organism>
<keyword evidence="3" id="KW-1185">Reference proteome</keyword>
<proteinExistence type="predicted"/>
<evidence type="ECO:0000256" key="1">
    <source>
        <dbReference type="SAM" id="Phobius"/>
    </source>
</evidence>
<gene>
    <name evidence="2" type="ORF">KHA91_12360</name>
</gene>
<evidence type="ECO:0000313" key="2">
    <source>
        <dbReference type="EMBL" id="MBS4223540.1"/>
    </source>
</evidence>
<dbReference type="EMBL" id="JAGYPN010000002">
    <property type="protein sequence ID" value="MBS4223540.1"/>
    <property type="molecule type" value="Genomic_DNA"/>
</dbReference>
<evidence type="ECO:0008006" key="4">
    <source>
        <dbReference type="Google" id="ProtNLM"/>
    </source>
</evidence>
<protein>
    <recommendedName>
        <fullName evidence="4">Chemotaxis methyl-accepting receptor HlyB-like 4HB MCP domain-containing protein</fullName>
    </recommendedName>
</protein>
<accession>A0A942ULE9</accession>
<feature type="transmembrane region" description="Helical" evidence="1">
    <location>
        <begin position="12"/>
        <end position="32"/>
    </location>
</feature>
<dbReference type="AlphaFoldDB" id="A0A942ULE9"/>
<sequence>MRSLKGKILSGFLIVIGLVLIMGGANFLFTTITNNQTAKVMDEELPVLLLAEKLNQNITERTSLARGYLLYGQKAYFSTFEAATEESRQLEKELLALAPTIKKR</sequence>